<dbReference type="OrthoDB" id="5609487at2"/>
<feature type="compositionally biased region" description="Low complexity" evidence="1">
    <location>
        <begin position="42"/>
        <end position="66"/>
    </location>
</feature>
<dbReference type="AlphaFoldDB" id="A0A5C8KQR8"/>
<dbReference type="InterPro" id="IPR021735">
    <property type="entry name" value="DUF3306"/>
</dbReference>
<reference evidence="2 3" key="1">
    <citation type="submission" date="2019-08" db="EMBL/GenBank/DDBJ databases">
        <authorList>
            <person name="Karlyshev A.V."/>
        </authorList>
    </citation>
    <scope>NUCLEOTIDE SEQUENCE [LARGE SCALE GENOMIC DNA]</scope>
    <source>
        <strain evidence="2 3">Alg18-2.2</strain>
    </source>
</reference>
<organism evidence="2 3">
    <name type="scientific">Alkalisalibacterium limincola</name>
    <dbReference type="NCBI Taxonomy" id="2699169"/>
    <lineage>
        <taxon>Bacteria</taxon>
        <taxon>Pseudomonadati</taxon>
        <taxon>Pseudomonadota</taxon>
        <taxon>Gammaproteobacteria</taxon>
        <taxon>Lysobacterales</taxon>
        <taxon>Lysobacteraceae</taxon>
        <taxon>Alkalisalibacterium</taxon>
    </lineage>
</organism>
<protein>
    <submittedName>
        <fullName evidence="2">DUF3306 domain-containing protein</fullName>
    </submittedName>
</protein>
<dbReference type="Pfam" id="PF11748">
    <property type="entry name" value="DUF3306"/>
    <property type="match status" value="1"/>
</dbReference>
<dbReference type="EMBL" id="VRTS01000005">
    <property type="protein sequence ID" value="TXK62365.1"/>
    <property type="molecule type" value="Genomic_DNA"/>
</dbReference>
<evidence type="ECO:0000313" key="3">
    <source>
        <dbReference type="Proteomes" id="UP000321248"/>
    </source>
</evidence>
<comment type="caution">
    <text evidence="2">The sequence shown here is derived from an EMBL/GenBank/DDBJ whole genome shotgun (WGS) entry which is preliminary data.</text>
</comment>
<proteinExistence type="predicted"/>
<feature type="compositionally biased region" description="Low complexity" evidence="1">
    <location>
        <begin position="175"/>
        <end position="191"/>
    </location>
</feature>
<keyword evidence="3" id="KW-1185">Reference proteome</keyword>
<name>A0A5C8KQR8_9GAMM</name>
<feature type="region of interest" description="Disordered" evidence="1">
    <location>
        <begin position="175"/>
        <end position="234"/>
    </location>
</feature>
<sequence>MARESDPTLPGGEPLLTRLLRRRVDQPDGPESAGRESEEADASAAAASGAANSTQSAASAAPAAEEAPPPSRIDPNSGRPIDELVDADLPAIDSIGPDSDVRAFLGRNISPELRRQALRKLFHQPKFNVVCLCAEYAENYNNFTPMGAIVPHDMKRQIAVQAERLARKALEAEAGSGAASGTGAAAAAAPGAPEPRVEGTVQREGGEPSTKVLSDAGAAPSDAPRPAVDKPQRG</sequence>
<dbReference type="Proteomes" id="UP000321248">
    <property type="component" value="Unassembled WGS sequence"/>
</dbReference>
<accession>A0A5C8KQR8</accession>
<gene>
    <name evidence="2" type="ORF">FU658_09060</name>
</gene>
<feature type="region of interest" description="Disordered" evidence="1">
    <location>
        <begin position="1"/>
        <end position="83"/>
    </location>
</feature>
<evidence type="ECO:0000313" key="2">
    <source>
        <dbReference type="EMBL" id="TXK62365.1"/>
    </source>
</evidence>
<evidence type="ECO:0000256" key="1">
    <source>
        <dbReference type="SAM" id="MobiDB-lite"/>
    </source>
</evidence>